<sequence length="64" mass="7674">MSDVFDHKHSRTIKELPFLIIYTVYLKVDDQSVELVDTLWYSFIWIPKLNGLGFRWATYYGETL</sequence>
<name>A0A2P2IQR9_RHIMU</name>
<proteinExistence type="predicted"/>
<protein>
    <submittedName>
        <fullName evidence="1">Uncharacterized protein</fullName>
    </submittedName>
</protein>
<dbReference type="EMBL" id="GGEC01003099">
    <property type="protein sequence ID" value="MBW83582.1"/>
    <property type="molecule type" value="Transcribed_RNA"/>
</dbReference>
<evidence type="ECO:0000313" key="1">
    <source>
        <dbReference type="EMBL" id="MBW83582.1"/>
    </source>
</evidence>
<accession>A0A2P2IQR9</accession>
<dbReference type="AlphaFoldDB" id="A0A2P2IQR9"/>
<reference evidence="1" key="1">
    <citation type="submission" date="2018-02" db="EMBL/GenBank/DDBJ databases">
        <title>Rhizophora mucronata_Transcriptome.</title>
        <authorList>
            <person name="Meera S.P."/>
            <person name="Sreeshan A."/>
            <person name="Augustine A."/>
        </authorList>
    </citation>
    <scope>NUCLEOTIDE SEQUENCE</scope>
    <source>
        <tissue evidence="1">Leaf</tissue>
    </source>
</reference>
<organism evidence="1">
    <name type="scientific">Rhizophora mucronata</name>
    <name type="common">Asiatic mangrove</name>
    <dbReference type="NCBI Taxonomy" id="61149"/>
    <lineage>
        <taxon>Eukaryota</taxon>
        <taxon>Viridiplantae</taxon>
        <taxon>Streptophyta</taxon>
        <taxon>Embryophyta</taxon>
        <taxon>Tracheophyta</taxon>
        <taxon>Spermatophyta</taxon>
        <taxon>Magnoliopsida</taxon>
        <taxon>eudicotyledons</taxon>
        <taxon>Gunneridae</taxon>
        <taxon>Pentapetalae</taxon>
        <taxon>rosids</taxon>
        <taxon>fabids</taxon>
        <taxon>Malpighiales</taxon>
        <taxon>Rhizophoraceae</taxon>
        <taxon>Rhizophora</taxon>
    </lineage>
</organism>